<accession>A0A7X6D4L6</accession>
<reference evidence="3 4" key="1">
    <citation type="submission" date="2020-03" db="EMBL/GenBank/DDBJ databases">
        <title>Draft genome of Streptomyces sp. ventii, isolated from the Axial Seamount in the Pacific Ocean, and resequencing of the two type strains Streptomyces lonarensis strain NCL 716 and Streptomyces bohaiensis strain 11A07.</title>
        <authorList>
            <person name="Loughran R.M."/>
            <person name="Pfannmuller K.M."/>
            <person name="Wasson B.J."/>
            <person name="Deadmond M.C."/>
            <person name="Paddock B.E."/>
            <person name="Koyack M.J."/>
            <person name="Gallegos D.A."/>
            <person name="Mitchell E.A."/>
            <person name="Ushijima B."/>
            <person name="Saw J.H."/>
            <person name="Mcphail K.L."/>
            <person name="Videau P."/>
        </authorList>
    </citation>
    <scope>NUCLEOTIDE SEQUENCE [LARGE SCALE GENOMIC DNA]</scope>
    <source>
        <strain evidence="3 4">NCL716</strain>
    </source>
</reference>
<dbReference type="AlphaFoldDB" id="A0A7X6D4L6"/>
<evidence type="ECO:0008006" key="5">
    <source>
        <dbReference type="Google" id="ProtNLM"/>
    </source>
</evidence>
<dbReference type="RefSeq" id="WP_167973632.1">
    <property type="nucleotide sequence ID" value="NZ_BHZG01000233.1"/>
</dbReference>
<feature type="transmembrane region" description="Helical" evidence="2">
    <location>
        <begin position="163"/>
        <end position="181"/>
    </location>
</feature>
<evidence type="ECO:0000256" key="2">
    <source>
        <dbReference type="SAM" id="Phobius"/>
    </source>
</evidence>
<keyword evidence="2" id="KW-1133">Transmembrane helix</keyword>
<feature type="transmembrane region" description="Helical" evidence="2">
    <location>
        <begin position="52"/>
        <end position="69"/>
    </location>
</feature>
<feature type="transmembrane region" description="Helical" evidence="2">
    <location>
        <begin position="187"/>
        <end position="210"/>
    </location>
</feature>
<evidence type="ECO:0000313" key="3">
    <source>
        <dbReference type="EMBL" id="NJQ08087.1"/>
    </source>
</evidence>
<protein>
    <recommendedName>
        <fullName evidence="5">Signal transduction histidine kinase</fullName>
    </recommendedName>
</protein>
<keyword evidence="2" id="KW-0472">Membrane</keyword>
<feature type="compositionally biased region" description="Low complexity" evidence="1">
    <location>
        <begin position="439"/>
        <end position="453"/>
    </location>
</feature>
<evidence type="ECO:0000256" key="1">
    <source>
        <dbReference type="SAM" id="MobiDB-lite"/>
    </source>
</evidence>
<gene>
    <name evidence="3" type="ORF">HCN56_21515</name>
</gene>
<feature type="compositionally biased region" description="Low complexity" evidence="1">
    <location>
        <begin position="372"/>
        <end position="382"/>
    </location>
</feature>
<feature type="region of interest" description="Disordered" evidence="1">
    <location>
        <begin position="429"/>
        <end position="459"/>
    </location>
</feature>
<dbReference type="Proteomes" id="UP000578686">
    <property type="component" value="Unassembled WGS sequence"/>
</dbReference>
<feature type="transmembrane region" description="Helical" evidence="2">
    <location>
        <begin position="111"/>
        <end position="130"/>
    </location>
</feature>
<keyword evidence="2" id="KW-0812">Transmembrane</keyword>
<dbReference type="EMBL" id="JAAVJD010000241">
    <property type="protein sequence ID" value="NJQ08087.1"/>
    <property type="molecule type" value="Genomic_DNA"/>
</dbReference>
<feature type="compositionally biased region" description="Low complexity" evidence="1">
    <location>
        <begin position="13"/>
        <end position="28"/>
    </location>
</feature>
<sequence length="459" mass="48175">MAEPQHRTPRPPAAAARPPAGGDAAAAGAAARQELRRCQGATARFGGYGMRLAGLVILVGVQFGLALPGLLESLPEYRDPVVQWVAFGTLSALLGPELWYELRRRRRPTGWVTAVLVVTVAATAVSTTGLPSGEEFLGRGHWSYMVAGWFIVVLLLDRPLPQVAAGLGAVLVITTVQLFAAGLPDRVLLAGMGTSVVVICAFQLAVAAIARRLRAQAATVQRARREEERLHTRQLVDEQLHADHLRRYRELSATALPLLGGIADGSLDPADPLVRQRCAIETSRLRRLFAEHDETADPLVHELRACLDLAERSGLPVRFAVRGRPLPLAPEVRRALTEPVLLALAGARGDARVTLVRDPERVRVGVVTAAPGADDASAAGGPVSTPADPAPGTSGTPGAADGSEPPAAPAVLVREVTDEGRLWVEASYRVPVVGHAPSETGEATGGAPVEEPAGPAPAG</sequence>
<comment type="caution">
    <text evidence="3">The sequence shown here is derived from an EMBL/GenBank/DDBJ whole genome shotgun (WGS) entry which is preliminary data.</text>
</comment>
<organism evidence="3 4">
    <name type="scientific">Streptomyces lonarensis</name>
    <dbReference type="NCBI Taxonomy" id="700599"/>
    <lineage>
        <taxon>Bacteria</taxon>
        <taxon>Bacillati</taxon>
        <taxon>Actinomycetota</taxon>
        <taxon>Actinomycetes</taxon>
        <taxon>Kitasatosporales</taxon>
        <taxon>Streptomycetaceae</taxon>
        <taxon>Streptomyces</taxon>
    </lineage>
</organism>
<feature type="transmembrane region" description="Helical" evidence="2">
    <location>
        <begin position="136"/>
        <end position="156"/>
    </location>
</feature>
<feature type="region of interest" description="Disordered" evidence="1">
    <location>
        <begin position="372"/>
        <end position="406"/>
    </location>
</feature>
<feature type="region of interest" description="Disordered" evidence="1">
    <location>
        <begin position="1"/>
        <end position="28"/>
    </location>
</feature>
<name>A0A7X6D4L6_9ACTN</name>
<proteinExistence type="predicted"/>
<evidence type="ECO:0000313" key="4">
    <source>
        <dbReference type="Proteomes" id="UP000578686"/>
    </source>
</evidence>
<feature type="transmembrane region" description="Helical" evidence="2">
    <location>
        <begin position="81"/>
        <end position="99"/>
    </location>
</feature>
<keyword evidence="4" id="KW-1185">Reference proteome</keyword>